<dbReference type="RefSeq" id="XP_041687725.1">
    <property type="nucleotide sequence ID" value="XM_041822001.1"/>
</dbReference>
<feature type="region of interest" description="Disordered" evidence="1">
    <location>
        <begin position="1"/>
        <end position="28"/>
    </location>
</feature>
<name>A0A1L7TXB8_FUSMA</name>
<dbReference type="GeneID" id="65079454"/>
<accession>A0A1L7TXB8</accession>
<feature type="region of interest" description="Disordered" evidence="1">
    <location>
        <begin position="169"/>
        <end position="206"/>
    </location>
</feature>
<keyword evidence="3" id="KW-1185">Reference proteome</keyword>
<reference evidence="3" key="1">
    <citation type="journal article" date="2016" name="Genome Biol. Evol.">
        <title>Comparative 'omics' of the Fusarium fujikuroi species complex highlights differences in genetic potential and metabolite synthesis.</title>
        <authorList>
            <person name="Niehaus E.-M."/>
            <person name="Muensterkoetter M."/>
            <person name="Proctor R.H."/>
            <person name="Brown D.W."/>
            <person name="Sharon A."/>
            <person name="Idan Y."/>
            <person name="Oren-Young L."/>
            <person name="Sieber C.M."/>
            <person name="Novak O."/>
            <person name="Pencik A."/>
            <person name="Tarkowska D."/>
            <person name="Hromadova K."/>
            <person name="Freeman S."/>
            <person name="Maymon M."/>
            <person name="Elazar M."/>
            <person name="Youssef S.A."/>
            <person name="El-Shabrawy E.S.M."/>
            <person name="Shalaby A.B.A."/>
            <person name="Houterman P."/>
            <person name="Brock N.L."/>
            <person name="Burkhardt I."/>
            <person name="Tsavkelova E.A."/>
            <person name="Dickschat J.S."/>
            <person name="Galuszka P."/>
            <person name="Gueldener U."/>
            <person name="Tudzynski B."/>
        </authorList>
    </citation>
    <scope>NUCLEOTIDE SEQUENCE [LARGE SCALE GENOMIC DNA]</scope>
    <source>
        <strain evidence="3">MRC7560</strain>
    </source>
</reference>
<comment type="caution">
    <text evidence="2">The sequence shown here is derived from an EMBL/GenBank/DDBJ whole genome shotgun (WGS) entry which is preliminary data.</text>
</comment>
<organism evidence="2 3">
    <name type="scientific">Fusarium mangiferae</name>
    <name type="common">Mango malformation disease fungus</name>
    <dbReference type="NCBI Taxonomy" id="192010"/>
    <lineage>
        <taxon>Eukaryota</taxon>
        <taxon>Fungi</taxon>
        <taxon>Dikarya</taxon>
        <taxon>Ascomycota</taxon>
        <taxon>Pezizomycotina</taxon>
        <taxon>Sordariomycetes</taxon>
        <taxon>Hypocreomycetidae</taxon>
        <taxon>Hypocreales</taxon>
        <taxon>Nectriaceae</taxon>
        <taxon>Fusarium</taxon>
        <taxon>Fusarium fujikuroi species complex</taxon>
    </lineage>
</organism>
<evidence type="ECO:0000313" key="3">
    <source>
        <dbReference type="Proteomes" id="UP000184255"/>
    </source>
</evidence>
<proteinExistence type="predicted"/>
<evidence type="ECO:0000256" key="1">
    <source>
        <dbReference type="SAM" id="MobiDB-lite"/>
    </source>
</evidence>
<gene>
    <name evidence="2" type="ORF">FMAN_00181</name>
</gene>
<dbReference type="VEuPathDB" id="FungiDB:FMAN_00181"/>
<dbReference type="AlphaFoldDB" id="A0A1L7TXB8"/>
<protein>
    <submittedName>
        <fullName evidence="2">Uncharacterized protein</fullName>
    </submittedName>
</protein>
<evidence type="ECO:0000313" key="2">
    <source>
        <dbReference type="EMBL" id="CVL02679.1"/>
    </source>
</evidence>
<dbReference type="Proteomes" id="UP000184255">
    <property type="component" value="Unassembled WGS sequence"/>
</dbReference>
<dbReference type="EMBL" id="FCQH01000013">
    <property type="protein sequence ID" value="CVL02679.1"/>
    <property type="molecule type" value="Genomic_DNA"/>
</dbReference>
<sequence>MVPENVVDGCGNDSLQEEPFPGPDNQSKMKRSVENAEHVGLFIPTAGQYFRNERRRRHSQYDGGRASSFQPFGQRFKGNNALVFYPEGSPTVAGALSQDMDISHRIEVCDTPAPSLVELGNYITQISHRTCFTNSPNLQITFLNIFPDTLGDSSSPTYWVTGRPKRVAPTNLRGSEARGRTRCPNHPAPIPVARRVSVGPGSRGPHEERLARVQRVEGTEHRIERSMDVMVAARRSMYGADMLPRTTNFGVTPEDARELHQNQHRSDPKLVCLGLPGGCMMLSSFFWSVRFYVIVGGAEHIIYFFPTPPTSGLPPRRPWSSTRSSRLTTLRTPLLIAVVACSHTSALLLSSQRHPSTGLNLKSSLSFSKSTGKPVMISKSATRPRPIITSTSILPYLPSFLHQHPCLVPSTSLPSSSSSLPLFYIYCSLPDQIAALKPHGVLSHHFTYIHTAWPTAALKPHGLCPLDNLYIHRAIDRSIEAPRGLPLINIYTTARPIAALKPHGSCPRGSRAVIFWSAREPTSNSTISGLTMDLCTCSLSHIQDHDTSSACFNGRADGHFSRGKLEKPTLVQLSIPALDQTLLIVMTIALDRLDLSPFSMPSQPEIEANLPHDSSTRTIHWPSMATLSSALYPSRDQLGGDHHQLYSFGSLPLSYLTIHFFDYGWPLHRQLTSHLDHLQLSLYVPDKAMRDL</sequence>